<evidence type="ECO:0000313" key="3">
    <source>
        <dbReference type="EMBL" id="QDT64122.1"/>
    </source>
</evidence>
<dbReference type="GO" id="GO:0006013">
    <property type="term" value="P:mannose metabolic process"/>
    <property type="evidence" value="ECO:0007669"/>
    <property type="project" value="InterPro"/>
</dbReference>
<sequence>MILIPSHGLEDFPSALGEDEAKQLLDAFAVMFHPFVLAHAEHVWSPEPAAFPSHDVVGRIVLLPDASRELLDESWLETADSSGATILEGWTDRAELAEMLIDAYRSYLDATSDATSSDSTEMESSEEGASTPVETSDPPTTETEPASIDPELLLDFYALGSTFLQLELLTHRMHYYSDRDDSRFRQLATSAAKSALEGNDRQARQFLSQSFEYLLEVRERFHPIESYLLDLCLVIPRMVDDTFSENFESTHPINLLADAQEWQELCQEHPTVHQRLLSKAQKGEVSFLGGTFDAATSANTSVPQAEWQLRHGREVFRELFNSEPSVWATKHFDFGPMTPQLLRRSGYKAALHVLLANGLAPEDEHTCFQWSGADGSSLPALSRLPIVISGAESFLRLPELLSESMHGDQTAAAVFASWPNSSSELYEDLRRAHRYAPVLGKFVTFSTLFEECEQGHQIQRFEAGQYLSPELIVAVAAGEKNPLGNLQNRWLWRMKYDAAATITMLSNLIAGKQTDSTVLHELEDDLESSLHWHDSDNIPAVIPSTEIRDRIDELSHQAQSSFAQLITGSANAGTGLVFVNPHPIARRYWIDLPEDAPLPTAVEPVVAVQDSPQHRGVVINLPAGGFVFTGTGSSAPPEPAKPRRKKKLPAMAEENVLRSEFFEALIHPQTGGIAYVRDYDRRPKRFSQQLTYRFAHERAIPSKDDSHFAQFEEKTAYAEQRCRSMKVTCNGPTIGEIESTGDIVDQVNGNVLATFTQRTRITRGLRRIDIDMEIEPRELPSGDPWANYYTCRFAWNDSGASISRSLRQQAFAARGQRLESPDFIEVAENAELRTTILPNGLPCHRRSDHRMLDTILIVPGEKSRKFKISVLVDDPHPLASAMADAVPPYVIPVDSAPATTQSAWLVQLQPRNVSMLQLLPAEGLPLVDDDSDEPEQPTFADSVAVRVLEAEGIAVTANLQLFIEPQRATRVDLLGRVIDELEVVNGTVLIPMRGYEMATVLLQW</sequence>
<dbReference type="InterPro" id="IPR011330">
    <property type="entry name" value="Glyco_hydro/deAcase_b/a-brl"/>
</dbReference>
<dbReference type="AlphaFoldDB" id="A0A517T6W9"/>
<organism evidence="3 4">
    <name type="scientific">Calycomorphotria hydatis</name>
    <dbReference type="NCBI Taxonomy" id="2528027"/>
    <lineage>
        <taxon>Bacteria</taxon>
        <taxon>Pseudomonadati</taxon>
        <taxon>Planctomycetota</taxon>
        <taxon>Planctomycetia</taxon>
        <taxon>Planctomycetales</taxon>
        <taxon>Planctomycetaceae</taxon>
        <taxon>Calycomorphotria</taxon>
    </lineage>
</organism>
<keyword evidence="4" id="KW-1185">Reference proteome</keyword>
<name>A0A517T6W9_9PLAN</name>
<gene>
    <name evidence="3" type="ORF">V22_13530</name>
</gene>
<evidence type="ECO:0000259" key="2">
    <source>
        <dbReference type="Pfam" id="PF01074"/>
    </source>
</evidence>
<dbReference type="PANTHER" id="PTHR46017">
    <property type="entry name" value="ALPHA-MANNOSIDASE 2C1"/>
    <property type="match status" value="1"/>
</dbReference>
<dbReference type="GO" id="GO:0009313">
    <property type="term" value="P:oligosaccharide catabolic process"/>
    <property type="evidence" value="ECO:0007669"/>
    <property type="project" value="TreeGrafter"/>
</dbReference>
<evidence type="ECO:0000313" key="4">
    <source>
        <dbReference type="Proteomes" id="UP000319976"/>
    </source>
</evidence>
<feature type="compositionally biased region" description="Low complexity" evidence="1">
    <location>
        <begin position="130"/>
        <end position="147"/>
    </location>
</feature>
<dbReference type="EMBL" id="CP036316">
    <property type="protein sequence ID" value="QDT64122.1"/>
    <property type="molecule type" value="Genomic_DNA"/>
</dbReference>
<feature type="region of interest" description="Disordered" evidence="1">
    <location>
        <begin position="112"/>
        <end position="147"/>
    </location>
</feature>
<dbReference type="InterPro" id="IPR000602">
    <property type="entry name" value="Glyco_hydro_38_N"/>
</dbReference>
<dbReference type="KEGG" id="chya:V22_13530"/>
<reference evidence="3 4" key="1">
    <citation type="submission" date="2019-02" db="EMBL/GenBank/DDBJ databases">
        <title>Deep-cultivation of Planctomycetes and their phenomic and genomic characterization uncovers novel biology.</title>
        <authorList>
            <person name="Wiegand S."/>
            <person name="Jogler M."/>
            <person name="Boedeker C."/>
            <person name="Pinto D."/>
            <person name="Vollmers J."/>
            <person name="Rivas-Marin E."/>
            <person name="Kohn T."/>
            <person name="Peeters S.H."/>
            <person name="Heuer A."/>
            <person name="Rast P."/>
            <person name="Oberbeckmann S."/>
            <person name="Bunk B."/>
            <person name="Jeske O."/>
            <person name="Meyerdierks A."/>
            <person name="Storesund J.E."/>
            <person name="Kallscheuer N."/>
            <person name="Luecker S."/>
            <person name="Lage O.M."/>
            <person name="Pohl T."/>
            <person name="Merkel B.J."/>
            <person name="Hornburger P."/>
            <person name="Mueller R.-W."/>
            <person name="Bruemmer F."/>
            <person name="Labrenz M."/>
            <person name="Spormann A.M."/>
            <person name="Op den Camp H."/>
            <person name="Overmann J."/>
            <person name="Amann R."/>
            <person name="Jetten M.S.M."/>
            <person name="Mascher T."/>
            <person name="Medema M.H."/>
            <person name="Devos D.P."/>
            <person name="Kaster A.-K."/>
            <person name="Ovreas L."/>
            <person name="Rohde M."/>
            <person name="Galperin M.Y."/>
            <person name="Jogler C."/>
        </authorList>
    </citation>
    <scope>NUCLEOTIDE SEQUENCE [LARGE SCALE GENOMIC DNA]</scope>
    <source>
        <strain evidence="3 4">V22</strain>
    </source>
</reference>
<dbReference type="Pfam" id="PF01074">
    <property type="entry name" value="Glyco_hydro_38N"/>
    <property type="match status" value="1"/>
</dbReference>
<dbReference type="GO" id="GO:0004559">
    <property type="term" value="F:alpha-mannosidase activity"/>
    <property type="evidence" value="ECO:0007669"/>
    <property type="project" value="InterPro"/>
</dbReference>
<dbReference type="SUPFAM" id="SSF88713">
    <property type="entry name" value="Glycoside hydrolase/deacetylase"/>
    <property type="match status" value="1"/>
</dbReference>
<accession>A0A517T6W9</accession>
<proteinExistence type="predicted"/>
<protein>
    <recommendedName>
        <fullName evidence="2">Glycoside hydrolase family 38 N-terminal domain-containing protein</fullName>
    </recommendedName>
</protein>
<evidence type="ECO:0000256" key="1">
    <source>
        <dbReference type="SAM" id="MobiDB-lite"/>
    </source>
</evidence>
<dbReference type="PANTHER" id="PTHR46017:SF1">
    <property type="entry name" value="ALPHA-MANNOSIDASE 2C1"/>
    <property type="match status" value="1"/>
</dbReference>
<feature type="domain" description="Glycoside hydrolase family 38 N-terminal" evidence="2">
    <location>
        <begin position="257"/>
        <end position="378"/>
    </location>
</feature>
<dbReference type="Proteomes" id="UP000319976">
    <property type="component" value="Chromosome"/>
</dbReference>